<dbReference type="InterPro" id="IPR050567">
    <property type="entry name" value="Mitochondrial_Carrier"/>
</dbReference>
<comment type="caution">
    <text evidence="11">The sequence shown here is derived from an EMBL/GenBank/DDBJ whole genome shotgun (WGS) entry which is preliminary data.</text>
</comment>
<dbReference type="AlphaFoldDB" id="A0AAD9IH16"/>
<feature type="repeat" description="Solcar" evidence="9">
    <location>
        <begin position="9"/>
        <end position="93"/>
    </location>
</feature>
<dbReference type="GO" id="GO:0000064">
    <property type="term" value="F:L-ornithine transmembrane transporter activity"/>
    <property type="evidence" value="ECO:0007669"/>
    <property type="project" value="TreeGrafter"/>
</dbReference>
<dbReference type="SUPFAM" id="SSF103506">
    <property type="entry name" value="Mitochondrial carrier"/>
    <property type="match status" value="1"/>
</dbReference>
<evidence type="ECO:0000256" key="3">
    <source>
        <dbReference type="ARBA" id="ARBA00022448"/>
    </source>
</evidence>
<dbReference type="Pfam" id="PF00153">
    <property type="entry name" value="Mito_carr"/>
    <property type="match status" value="3"/>
</dbReference>
<dbReference type="GO" id="GO:1990575">
    <property type="term" value="P:mitochondrial L-ornithine transmembrane transport"/>
    <property type="evidence" value="ECO:0007669"/>
    <property type="project" value="TreeGrafter"/>
</dbReference>
<evidence type="ECO:0000256" key="5">
    <source>
        <dbReference type="ARBA" id="ARBA00022737"/>
    </source>
</evidence>
<evidence type="ECO:0000256" key="10">
    <source>
        <dbReference type="RuleBase" id="RU000488"/>
    </source>
</evidence>
<dbReference type="EMBL" id="JASFZW010000006">
    <property type="protein sequence ID" value="KAK2077428.1"/>
    <property type="molecule type" value="Genomic_DNA"/>
</dbReference>
<evidence type="ECO:0000256" key="1">
    <source>
        <dbReference type="ARBA" id="ARBA00004225"/>
    </source>
</evidence>
<keyword evidence="3 10" id="KW-0813">Transport</keyword>
<dbReference type="Gene3D" id="1.50.40.10">
    <property type="entry name" value="Mitochondrial carrier domain"/>
    <property type="match status" value="1"/>
</dbReference>
<reference evidence="11" key="1">
    <citation type="submission" date="2021-01" db="EMBL/GenBank/DDBJ databases">
        <authorList>
            <person name="Eckstrom K.M.E."/>
        </authorList>
    </citation>
    <scope>NUCLEOTIDE SEQUENCE</scope>
    <source>
        <strain evidence="11">UVCC 0001</strain>
    </source>
</reference>
<dbReference type="Proteomes" id="UP001255856">
    <property type="component" value="Unassembled WGS sequence"/>
</dbReference>
<evidence type="ECO:0000256" key="6">
    <source>
        <dbReference type="ARBA" id="ARBA00022989"/>
    </source>
</evidence>
<protein>
    <submittedName>
        <fullName evidence="11">Uncharacterized protein</fullName>
    </submittedName>
</protein>
<proteinExistence type="inferred from homology"/>
<feature type="repeat" description="Solcar" evidence="9">
    <location>
        <begin position="101"/>
        <end position="187"/>
    </location>
</feature>
<keyword evidence="4 9" id="KW-0812">Transmembrane</keyword>
<comment type="similarity">
    <text evidence="2 10">Belongs to the mitochondrial carrier (TC 2.A.29) family.</text>
</comment>
<dbReference type="InterPro" id="IPR023395">
    <property type="entry name" value="MCP_dom_sf"/>
</dbReference>
<evidence type="ECO:0000256" key="4">
    <source>
        <dbReference type="ARBA" id="ARBA00022692"/>
    </source>
</evidence>
<dbReference type="GO" id="GO:0031966">
    <property type="term" value="C:mitochondrial membrane"/>
    <property type="evidence" value="ECO:0007669"/>
    <property type="project" value="UniProtKB-SubCell"/>
</dbReference>
<keyword evidence="7" id="KW-0496">Mitochondrion</keyword>
<keyword evidence="8 9" id="KW-0472">Membrane</keyword>
<evidence type="ECO:0000313" key="12">
    <source>
        <dbReference type="Proteomes" id="UP001255856"/>
    </source>
</evidence>
<dbReference type="PANTHER" id="PTHR45624">
    <property type="entry name" value="MITOCHONDRIAL BASIC AMINO ACIDS TRANSPORTER-RELATED"/>
    <property type="match status" value="1"/>
</dbReference>
<organism evidence="11 12">
    <name type="scientific">Prototheca wickerhamii</name>
    <dbReference type="NCBI Taxonomy" id="3111"/>
    <lineage>
        <taxon>Eukaryota</taxon>
        <taxon>Viridiplantae</taxon>
        <taxon>Chlorophyta</taxon>
        <taxon>core chlorophytes</taxon>
        <taxon>Trebouxiophyceae</taxon>
        <taxon>Chlorellales</taxon>
        <taxon>Chlorellaceae</taxon>
        <taxon>Prototheca</taxon>
    </lineage>
</organism>
<comment type="subcellular location">
    <subcellularLocation>
        <location evidence="1">Mitochondrion membrane</location>
        <topology evidence="1">Multi-pass membrane protein</topology>
    </subcellularLocation>
</comment>
<name>A0AAD9IH16_PROWI</name>
<gene>
    <name evidence="11" type="ORF">QBZ16_004273</name>
</gene>
<evidence type="ECO:0000256" key="8">
    <source>
        <dbReference type="ARBA" id="ARBA00023136"/>
    </source>
</evidence>
<dbReference type="PROSITE" id="PS50920">
    <property type="entry name" value="SOLCAR"/>
    <property type="match status" value="3"/>
</dbReference>
<evidence type="ECO:0000256" key="9">
    <source>
        <dbReference type="PROSITE-ProRule" id="PRU00282"/>
    </source>
</evidence>
<dbReference type="InterPro" id="IPR018108">
    <property type="entry name" value="MCP_transmembrane"/>
</dbReference>
<feature type="repeat" description="Solcar" evidence="9">
    <location>
        <begin position="211"/>
        <end position="295"/>
    </location>
</feature>
<keyword evidence="5" id="KW-0677">Repeat</keyword>
<evidence type="ECO:0000313" key="11">
    <source>
        <dbReference type="EMBL" id="KAK2077428.1"/>
    </source>
</evidence>
<sequence>MGAGEAQGLSPGASYLAGCIAGSANIITGFPFDTVKVRLQHQHGSTGTPIGTARIILKHQGVRGLFTGLSPQLVGGALECGVNYAVYSQVLSYCRTEAGWGPWASVPVAGAAAGVALSCILSPAELLKCRMQAPDVKLAFRTPRDCLRHLLRTEGLRGLTRGLGATLAREVPGNSLYFSSYALLKSAWPESAAASTSDAANPPGTLMARLRAGASAIICGGLAGTIMWATVLPLDVAKTRIQVAMPGSKRDLGLLATLAKLRREGKLYSGLAPTLVRAFPANAAQWLAWEVAADLLQGW</sequence>
<evidence type="ECO:0000256" key="2">
    <source>
        <dbReference type="ARBA" id="ARBA00006375"/>
    </source>
</evidence>
<keyword evidence="12" id="KW-1185">Reference proteome</keyword>
<keyword evidence="6" id="KW-1133">Transmembrane helix</keyword>
<dbReference type="PANTHER" id="PTHR45624:SF12">
    <property type="entry name" value="MITOCHONDRIAL ORNITHINE TRANSPORTER 1"/>
    <property type="match status" value="1"/>
</dbReference>
<evidence type="ECO:0000256" key="7">
    <source>
        <dbReference type="ARBA" id="ARBA00023128"/>
    </source>
</evidence>
<accession>A0AAD9IH16</accession>